<dbReference type="EMBL" id="LDAU01000096">
    <property type="protein sequence ID" value="KRX06536.1"/>
    <property type="molecule type" value="Genomic_DNA"/>
</dbReference>
<dbReference type="InParanoid" id="A0A0V0QX75"/>
<dbReference type="OrthoDB" id="10692862at2759"/>
<keyword evidence="3" id="KW-1185">Reference proteome</keyword>
<organism evidence="2 3">
    <name type="scientific">Pseudocohnilembus persalinus</name>
    <name type="common">Ciliate</name>
    <dbReference type="NCBI Taxonomy" id="266149"/>
    <lineage>
        <taxon>Eukaryota</taxon>
        <taxon>Sar</taxon>
        <taxon>Alveolata</taxon>
        <taxon>Ciliophora</taxon>
        <taxon>Intramacronucleata</taxon>
        <taxon>Oligohymenophorea</taxon>
        <taxon>Scuticociliatia</taxon>
        <taxon>Philasterida</taxon>
        <taxon>Pseudocohnilembidae</taxon>
        <taxon>Pseudocohnilembus</taxon>
    </lineage>
</organism>
<comment type="caution">
    <text evidence="2">The sequence shown here is derived from an EMBL/GenBank/DDBJ whole genome shotgun (WGS) entry which is preliminary data.</text>
</comment>
<protein>
    <submittedName>
        <fullName evidence="2">Uncharacterized protein</fullName>
    </submittedName>
</protein>
<dbReference type="Proteomes" id="UP000054937">
    <property type="component" value="Unassembled WGS sequence"/>
</dbReference>
<evidence type="ECO:0000256" key="1">
    <source>
        <dbReference type="SAM" id="MobiDB-lite"/>
    </source>
</evidence>
<reference evidence="2 3" key="1">
    <citation type="journal article" date="2015" name="Sci. Rep.">
        <title>Genome of the facultative scuticociliatosis pathogen Pseudocohnilembus persalinus provides insight into its virulence through horizontal gene transfer.</title>
        <authorList>
            <person name="Xiong J."/>
            <person name="Wang G."/>
            <person name="Cheng J."/>
            <person name="Tian M."/>
            <person name="Pan X."/>
            <person name="Warren A."/>
            <person name="Jiang C."/>
            <person name="Yuan D."/>
            <person name="Miao W."/>
        </authorList>
    </citation>
    <scope>NUCLEOTIDE SEQUENCE [LARGE SCALE GENOMIC DNA]</scope>
    <source>
        <strain evidence="2">36N120E</strain>
    </source>
</reference>
<dbReference type="AlphaFoldDB" id="A0A0V0QX75"/>
<evidence type="ECO:0000313" key="2">
    <source>
        <dbReference type="EMBL" id="KRX06536.1"/>
    </source>
</evidence>
<proteinExistence type="predicted"/>
<sequence length="689" mass="82055">MKYQNLQNDIFPEQIVRDKIKRIRKLFKLEDIQVIQEKYDKMTEGEMSGGLYFLDKKTDTVNGLNPISLGISYFNYKYVQAKIMTQTKKHQNQTIVKNIDQRELPKISYIHLGQKPDNYSKEIFDFYHSQTEPLEYIDLQNPNIQFIQIYDKKQENIEKKFKLQRDKIQKQIDIPIDIDRICQYQQQQQGKQNEKPEKIVKSSEFLYIFERLVFPLLQEYNPSLIVFSYNFEFTNSHSNQFLIQPDLLGYIIAKFQAITHHKVLMVCSVEQDLQLKEDQLYQEFIKSYLQKPLNKSINIQHLNIKYMDEMIKNSKIKSPYPVFQKDFNSNLQQQITAVIAALQGAKNFSKDIEVEESKKDVQKNSLQFLIKAIKTYISILLQQNLHCQYNLNIKNYHKNMIAHQNLPFTQEKQIQNLLKKFENFYLRNSIFDLENNTERFLNIIGNGDSHWDGTQFYFQEFSQYLVYYTSQHKNQIPVQNSTNNKNNDKNNNKNNCKNNNHFIVFFNVLRNNQLKHFVLESVQKEDNVFFYIQHELKCQNCQKKFENFENFSQDCENCRNSYAFDSGIACTDGNIYKFYGRTFQGDQSTILENYSDQSQYNLCEEIFQINLETKLINNIIPLNKDKQIVIKNVVKNQLEDKNQDLNQHARFNFSVASYYDAQIERYYLILYGGKSVVKRSKCQPILQLF</sequence>
<gene>
    <name evidence="2" type="ORF">PPERSA_05149</name>
</gene>
<feature type="region of interest" description="Disordered" evidence="1">
    <location>
        <begin position="477"/>
        <end position="496"/>
    </location>
</feature>
<accession>A0A0V0QX75</accession>
<evidence type="ECO:0000313" key="3">
    <source>
        <dbReference type="Proteomes" id="UP000054937"/>
    </source>
</evidence>
<name>A0A0V0QX75_PSEPJ</name>